<sequence length="160" mass="17594">AVLIGIDGYSSSPLRGCEADVKKMKDFLTADLGVPEDHIQCLEQHADDATNSPTRANIIETLLSLSVNDRIQDGDNIIVYFSGHGSSYRCSDYYKKGSVESKGRIEALCPVDRAPGNPFRDSVPDISDREFNTILTEISRTKGDHITCILDCCYSSSITR</sequence>
<evidence type="ECO:0000259" key="2">
    <source>
        <dbReference type="Pfam" id="PF00656"/>
    </source>
</evidence>
<proteinExistence type="inferred from homology"/>
<dbReference type="OrthoDB" id="10255174at2759"/>
<dbReference type="STRING" id="47427.A0A2H3CT36"/>
<evidence type="ECO:0000313" key="4">
    <source>
        <dbReference type="Proteomes" id="UP000217790"/>
    </source>
</evidence>
<feature type="non-terminal residue" evidence="3">
    <location>
        <position position="160"/>
    </location>
</feature>
<gene>
    <name evidence="3" type="ORF">ARMGADRAFT_859775</name>
</gene>
<dbReference type="InterPro" id="IPR011600">
    <property type="entry name" value="Pept_C14_caspase"/>
</dbReference>
<feature type="non-terminal residue" evidence="3">
    <location>
        <position position="1"/>
    </location>
</feature>
<dbReference type="Proteomes" id="UP000217790">
    <property type="component" value="Unassembled WGS sequence"/>
</dbReference>
<dbReference type="Gene3D" id="3.40.50.1460">
    <property type="match status" value="1"/>
</dbReference>
<dbReference type="Pfam" id="PF00656">
    <property type="entry name" value="Peptidase_C14"/>
    <property type="match status" value="1"/>
</dbReference>
<dbReference type="EMBL" id="KZ293697">
    <property type="protein sequence ID" value="PBK84604.1"/>
    <property type="molecule type" value="Genomic_DNA"/>
</dbReference>
<dbReference type="PANTHER" id="PTHR48104:SF30">
    <property type="entry name" value="METACASPASE-1"/>
    <property type="match status" value="1"/>
</dbReference>
<evidence type="ECO:0000313" key="3">
    <source>
        <dbReference type="EMBL" id="PBK84604.1"/>
    </source>
</evidence>
<feature type="domain" description="Peptidase C14 caspase" evidence="2">
    <location>
        <begin position="1"/>
        <end position="154"/>
    </location>
</feature>
<accession>A0A2H3CT36</accession>
<organism evidence="3 4">
    <name type="scientific">Armillaria gallica</name>
    <name type="common">Bulbous honey fungus</name>
    <name type="synonym">Armillaria bulbosa</name>
    <dbReference type="NCBI Taxonomy" id="47427"/>
    <lineage>
        <taxon>Eukaryota</taxon>
        <taxon>Fungi</taxon>
        <taxon>Dikarya</taxon>
        <taxon>Basidiomycota</taxon>
        <taxon>Agaricomycotina</taxon>
        <taxon>Agaricomycetes</taxon>
        <taxon>Agaricomycetidae</taxon>
        <taxon>Agaricales</taxon>
        <taxon>Marasmiineae</taxon>
        <taxon>Physalacriaceae</taxon>
        <taxon>Armillaria</taxon>
    </lineage>
</organism>
<name>A0A2H3CT36_ARMGA</name>
<dbReference type="GO" id="GO:0005737">
    <property type="term" value="C:cytoplasm"/>
    <property type="evidence" value="ECO:0007669"/>
    <property type="project" value="TreeGrafter"/>
</dbReference>
<dbReference type="GO" id="GO:0006508">
    <property type="term" value="P:proteolysis"/>
    <property type="evidence" value="ECO:0007669"/>
    <property type="project" value="InterPro"/>
</dbReference>
<reference evidence="4" key="1">
    <citation type="journal article" date="2017" name="Nat. Ecol. Evol.">
        <title>Genome expansion and lineage-specific genetic innovations in the forest pathogenic fungi Armillaria.</title>
        <authorList>
            <person name="Sipos G."/>
            <person name="Prasanna A.N."/>
            <person name="Walter M.C."/>
            <person name="O'Connor E."/>
            <person name="Balint B."/>
            <person name="Krizsan K."/>
            <person name="Kiss B."/>
            <person name="Hess J."/>
            <person name="Varga T."/>
            <person name="Slot J."/>
            <person name="Riley R."/>
            <person name="Boka B."/>
            <person name="Rigling D."/>
            <person name="Barry K."/>
            <person name="Lee J."/>
            <person name="Mihaltcheva S."/>
            <person name="LaButti K."/>
            <person name="Lipzen A."/>
            <person name="Waldron R."/>
            <person name="Moloney N.M."/>
            <person name="Sperisen C."/>
            <person name="Kredics L."/>
            <person name="Vagvoelgyi C."/>
            <person name="Patrignani A."/>
            <person name="Fitzpatrick D."/>
            <person name="Nagy I."/>
            <person name="Doyle S."/>
            <person name="Anderson J.B."/>
            <person name="Grigoriev I.V."/>
            <person name="Gueldener U."/>
            <person name="Muensterkoetter M."/>
            <person name="Nagy L.G."/>
        </authorList>
    </citation>
    <scope>NUCLEOTIDE SEQUENCE [LARGE SCALE GENOMIC DNA]</scope>
    <source>
        <strain evidence="4">Ar21-2</strain>
    </source>
</reference>
<dbReference type="InterPro" id="IPR050452">
    <property type="entry name" value="Metacaspase"/>
</dbReference>
<keyword evidence="4" id="KW-1185">Reference proteome</keyword>
<dbReference type="InParanoid" id="A0A2H3CT36"/>
<evidence type="ECO:0000256" key="1">
    <source>
        <dbReference type="ARBA" id="ARBA00009005"/>
    </source>
</evidence>
<dbReference type="GO" id="GO:0004197">
    <property type="term" value="F:cysteine-type endopeptidase activity"/>
    <property type="evidence" value="ECO:0007669"/>
    <property type="project" value="InterPro"/>
</dbReference>
<comment type="similarity">
    <text evidence="1">Belongs to the peptidase C14B family.</text>
</comment>
<protein>
    <recommendedName>
        <fullName evidence="2">Peptidase C14 caspase domain-containing protein</fullName>
    </recommendedName>
</protein>
<dbReference type="PANTHER" id="PTHR48104">
    <property type="entry name" value="METACASPASE-4"/>
    <property type="match status" value="1"/>
</dbReference>
<dbReference type="AlphaFoldDB" id="A0A2H3CT36"/>